<dbReference type="Proteomes" id="UP000324832">
    <property type="component" value="Unassembled WGS sequence"/>
</dbReference>
<sequence>MLENIQRAKNFDTFAESWTWTHCVNSVMGPLQYTKNIKAIYHEPRKIIKLPLDLSLLTEEEK</sequence>
<evidence type="ECO:0000313" key="1">
    <source>
        <dbReference type="EMBL" id="VVC90236.1"/>
    </source>
</evidence>
<keyword evidence="2" id="KW-1185">Reference proteome</keyword>
<dbReference type="EMBL" id="FZQP02000748">
    <property type="protein sequence ID" value="VVC90236.1"/>
    <property type="molecule type" value="Genomic_DNA"/>
</dbReference>
<dbReference type="AlphaFoldDB" id="A0A5E4PXT7"/>
<gene>
    <name evidence="1" type="ORF">LSINAPIS_LOCUS3188</name>
</gene>
<evidence type="ECO:0000313" key="2">
    <source>
        <dbReference type="Proteomes" id="UP000324832"/>
    </source>
</evidence>
<accession>A0A5E4PXT7</accession>
<proteinExistence type="predicted"/>
<protein>
    <submittedName>
        <fullName evidence="1">Uncharacterized protein</fullName>
    </submittedName>
</protein>
<organism evidence="1 2">
    <name type="scientific">Leptidea sinapis</name>
    <dbReference type="NCBI Taxonomy" id="189913"/>
    <lineage>
        <taxon>Eukaryota</taxon>
        <taxon>Metazoa</taxon>
        <taxon>Ecdysozoa</taxon>
        <taxon>Arthropoda</taxon>
        <taxon>Hexapoda</taxon>
        <taxon>Insecta</taxon>
        <taxon>Pterygota</taxon>
        <taxon>Neoptera</taxon>
        <taxon>Endopterygota</taxon>
        <taxon>Lepidoptera</taxon>
        <taxon>Glossata</taxon>
        <taxon>Ditrysia</taxon>
        <taxon>Papilionoidea</taxon>
        <taxon>Pieridae</taxon>
        <taxon>Dismorphiinae</taxon>
        <taxon>Leptidea</taxon>
    </lineage>
</organism>
<name>A0A5E4PXT7_9NEOP</name>
<reference evidence="1 2" key="1">
    <citation type="submission" date="2017-07" db="EMBL/GenBank/DDBJ databases">
        <authorList>
            <person name="Talla V."/>
            <person name="Backstrom N."/>
        </authorList>
    </citation>
    <scope>NUCLEOTIDE SEQUENCE [LARGE SCALE GENOMIC DNA]</scope>
</reference>